<keyword evidence="5" id="KW-1185">Reference proteome</keyword>
<dbReference type="AlphaFoldDB" id="A0AAN7B3C3"/>
<name>A0AAN7B3C3_9PEZI</name>
<keyword evidence="2" id="KW-1133">Transmembrane helix</keyword>
<comment type="caution">
    <text evidence="4">The sequence shown here is derived from an EMBL/GenBank/DDBJ whole genome shotgun (WGS) entry which is preliminary data.</text>
</comment>
<keyword evidence="2" id="KW-0812">Transmembrane</keyword>
<evidence type="ECO:0000256" key="2">
    <source>
        <dbReference type="SAM" id="Phobius"/>
    </source>
</evidence>
<gene>
    <name evidence="4" type="ORF">QBC37DRAFT_402631</name>
</gene>
<sequence>MHRPTTLAILAAAGLTTAASLANNLECLHTRGRELASAASCGDDGSIAYCMSQIPSTITGDSLVPDLEECFLNAGCSTTEAPVEAFWALKRCQSPPAAADLRRHAAAIAIPRDPAAGGITYAARQAPTTTPPPPPADDKRTGSPAVCYTDTEVPFTSCPVQSTGPDAGKTLRKGCVPTTQPSPVCVDGLICRPDAQGVVSCMYKESGLGTAGTIIAIFFAVVVAAAIFGVCFMCCRERREQKRLERQAEAAAIAKEAKNNALLAAKKPSAAVMRDVGGDDGGVGQPLMADQHSQHALPPLPQQYGGGGAGAPQQDYGYGGANSVQDGGRNPFADGDEHPALR</sequence>
<feature type="region of interest" description="Disordered" evidence="1">
    <location>
        <begin position="274"/>
        <end position="342"/>
    </location>
</feature>
<reference evidence="4" key="1">
    <citation type="journal article" date="2023" name="Mol. Phylogenet. Evol.">
        <title>Genome-scale phylogeny and comparative genomics of the fungal order Sordariales.</title>
        <authorList>
            <person name="Hensen N."/>
            <person name="Bonometti L."/>
            <person name="Westerberg I."/>
            <person name="Brannstrom I.O."/>
            <person name="Guillou S."/>
            <person name="Cros-Aarteil S."/>
            <person name="Calhoun S."/>
            <person name="Haridas S."/>
            <person name="Kuo A."/>
            <person name="Mondo S."/>
            <person name="Pangilinan J."/>
            <person name="Riley R."/>
            <person name="LaButti K."/>
            <person name="Andreopoulos B."/>
            <person name="Lipzen A."/>
            <person name="Chen C."/>
            <person name="Yan M."/>
            <person name="Daum C."/>
            <person name="Ng V."/>
            <person name="Clum A."/>
            <person name="Steindorff A."/>
            <person name="Ohm R.A."/>
            <person name="Martin F."/>
            <person name="Silar P."/>
            <person name="Natvig D.O."/>
            <person name="Lalanne C."/>
            <person name="Gautier V."/>
            <person name="Ament-Velasquez S.L."/>
            <person name="Kruys A."/>
            <person name="Hutchinson M.I."/>
            <person name="Powell A.J."/>
            <person name="Barry K."/>
            <person name="Miller A.N."/>
            <person name="Grigoriev I.V."/>
            <person name="Debuchy R."/>
            <person name="Gladieux P."/>
            <person name="Hiltunen Thoren M."/>
            <person name="Johannesson H."/>
        </authorList>
    </citation>
    <scope>NUCLEOTIDE SEQUENCE</scope>
    <source>
        <strain evidence="4">PSN293</strain>
    </source>
</reference>
<feature type="chain" id="PRO_5042891654" evidence="3">
    <location>
        <begin position="23"/>
        <end position="342"/>
    </location>
</feature>
<organism evidence="4 5">
    <name type="scientific">Rhypophila decipiens</name>
    <dbReference type="NCBI Taxonomy" id="261697"/>
    <lineage>
        <taxon>Eukaryota</taxon>
        <taxon>Fungi</taxon>
        <taxon>Dikarya</taxon>
        <taxon>Ascomycota</taxon>
        <taxon>Pezizomycotina</taxon>
        <taxon>Sordariomycetes</taxon>
        <taxon>Sordariomycetidae</taxon>
        <taxon>Sordariales</taxon>
        <taxon>Naviculisporaceae</taxon>
        <taxon>Rhypophila</taxon>
    </lineage>
</organism>
<feature type="transmembrane region" description="Helical" evidence="2">
    <location>
        <begin position="211"/>
        <end position="235"/>
    </location>
</feature>
<evidence type="ECO:0000256" key="3">
    <source>
        <dbReference type="SAM" id="SignalP"/>
    </source>
</evidence>
<keyword evidence="2" id="KW-0472">Membrane</keyword>
<proteinExistence type="predicted"/>
<dbReference type="Proteomes" id="UP001301769">
    <property type="component" value="Unassembled WGS sequence"/>
</dbReference>
<accession>A0AAN7B3C3</accession>
<keyword evidence="3" id="KW-0732">Signal</keyword>
<evidence type="ECO:0000256" key="1">
    <source>
        <dbReference type="SAM" id="MobiDB-lite"/>
    </source>
</evidence>
<protein>
    <submittedName>
        <fullName evidence="4">Uncharacterized protein</fullName>
    </submittedName>
</protein>
<reference evidence="4" key="2">
    <citation type="submission" date="2023-05" db="EMBL/GenBank/DDBJ databases">
        <authorList>
            <consortium name="Lawrence Berkeley National Laboratory"/>
            <person name="Steindorff A."/>
            <person name="Hensen N."/>
            <person name="Bonometti L."/>
            <person name="Westerberg I."/>
            <person name="Brannstrom I.O."/>
            <person name="Guillou S."/>
            <person name="Cros-Aarteil S."/>
            <person name="Calhoun S."/>
            <person name="Haridas S."/>
            <person name="Kuo A."/>
            <person name="Mondo S."/>
            <person name="Pangilinan J."/>
            <person name="Riley R."/>
            <person name="Labutti K."/>
            <person name="Andreopoulos B."/>
            <person name="Lipzen A."/>
            <person name="Chen C."/>
            <person name="Yanf M."/>
            <person name="Daum C."/>
            <person name="Ng V."/>
            <person name="Clum A."/>
            <person name="Ohm R."/>
            <person name="Martin F."/>
            <person name="Silar P."/>
            <person name="Natvig D."/>
            <person name="Lalanne C."/>
            <person name="Gautier V."/>
            <person name="Ament-Velasquez S.L."/>
            <person name="Kruys A."/>
            <person name="Hutchinson M.I."/>
            <person name="Powell A.J."/>
            <person name="Barry K."/>
            <person name="Miller A.N."/>
            <person name="Grigoriev I.V."/>
            <person name="Debuchy R."/>
            <person name="Gladieux P."/>
            <person name="Thoren M.H."/>
            <person name="Johannesson H."/>
        </authorList>
    </citation>
    <scope>NUCLEOTIDE SEQUENCE</scope>
    <source>
        <strain evidence="4">PSN293</strain>
    </source>
</reference>
<feature type="signal peptide" evidence="3">
    <location>
        <begin position="1"/>
        <end position="22"/>
    </location>
</feature>
<evidence type="ECO:0000313" key="4">
    <source>
        <dbReference type="EMBL" id="KAK4211251.1"/>
    </source>
</evidence>
<dbReference type="EMBL" id="MU858153">
    <property type="protein sequence ID" value="KAK4211251.1"/>
    <property type="molecule type" value="Genomic_DNA"/>
</dbReference>
<evidence type="ECO:0000313" key="5">
    <source>
        <dbReference type="Proteomes" id="UP001301769"/>
    </source>
</evidence>